<dbReference type="PANTHER" id="PTHR35890:SF3">
    <property type="entry name" value="ECOTIN"/>
    <property type="match status" value="1"/>
</dbReference>
<dbReference type="EMBL" id="LGAA01000015">
    <property type="protein sequence ID" value="KPD03124.1"/>
    <property type="molecule type" value="Genomic_DNA"/>
</dbReference>
<dbReference type="AlphaFoldDB" id="A0A0N0ZAH6"/>
<comment type="caution">
    <text evidence="3">The sequence shown here is derived from an EMBL/GenBank/DDBJ whole genome shotgun (WGS) entry which is preliminary data.</text>
</comment>
<comment type="similarity">
    <text evidence="1">Belongs to the protease inhibitor I11 (ecotin) family.</text>
</comment>
<reference evidence="3 4" key="1">
    <citation type="submission" date="2015-07" db="EMBL/GenBank/DDBJ databases">
        <title>ATOL: Assembling a taxonomically balanced genome-scale reconstruction of the evolutionary history of the Enterobacteriaceae.</title>
        <authorList>
            <person name="Plunkett G.III."/>
            <person name="Neeno-Eckwall E.C."/>
            <person name="Glasner J.D."/>
            <person name="Perna N.T."/>
        </authorList>
    </citation>
    <scope>NUCLEOTIDE SEQUENCE [LARGE SCALE GENOMIC DNA]</scope>
    <source>
        <strain evidence="3 4">ATCC 35017</strain>
    </source>
</reference>
<dbReference type="PANTHER" id="PTHR35890">
    <property type="match status" value="1"/>
</dbReference>
<dbReference type="SUPFAM" id="SSF49772">
    <property type="entry name" value="Ecotin, trypsin inhibitor"/>
    <property type="match status" value="1"/>
</dbReference>
<dbReference type="RefSeq" id="WP_053907926.1">
    <property type="nucleotide sequence ID" value="NZ_CAWMUS010000015.1"/>
</dbReference>
<keyword evidence="2" id="KW-0732">Signal</keyword>
<dbReference type="InterPro" id="IPR036198">
    <property type="entry name" value="Ecotin_sf"/>
</dbReference>
<dbReference type="Pfam" id="PF03974">
    <property type="entry name" value="Ecotin"/>
    <property type="match status" value="1"/>
</dbReference>
<dbReference type="Proteomes" id="UP000053226">
    <property type="component" value="Unassembled WGS sequence"/>
</dbReference>
<name>A0A0N0ZAH6_9GAMM</name>
<feature type="signal peptide" evidence="2">
    <location>
        <begin position="1"/>
        <end position="20"/>
    </location>
</feature>
<accession>A0A0N0ZAH6</accession>
<proteinExistence type="inferred from homology"/>
<dbReference type="PIRSF" id="PIRSF006865">
    <property type="entry name" value="Prot_inh_ecotin"/>
    <property type="match status" value="1"/>
</dbReference>
<dbReference type="NCBIfam" id="NF002987">
    <property type="entry name" value="PRK03719.1"/>
    <property type="match status" value="1"/>
</dbReference>
<keyword evidence="4" id="KW-1185">Reference proteome</keyword>
<evidence type="ECO:0000313" key="4">
    <source>
        <dbReference type="Proteomes" id="UP000053226"/>
    </source>
</evidence>
<evidence type="ECO:0000313" key="3">
    <source>
        <dbReference type="EMBL" id="KPD03124.1"/>
    </source>
</evidence>
<sequence>MKKTIFPLMAAVLVSSCAIAENQLEKIAPYPKAEAGMTRHVIELQPKSNENDYMVELVIGKTLKVDCNKQWFMGELDKKELQGWGYNYYQLEEVKGPASTMMGCGDQAPKESFVTTNLGDEAFVRYNSKLPIVVYAPKDMDVKYRVWSAEDSLSTSVQK</sequence>
<dbReference type="OrthoDB" id="997196at2"/>
<protein>
    <submittedName>
        <fullName evidence="3">Ecotin</fullName>
    </submittedName>
</protein>
<dbReference type="InterPro" id="IPR005658">
    <property type="entry name" value="Prot_inh_ecotin"/>
</dbReference>
<dbReference type="PROSITE" id="PS51257">
    <property type="entry name" value="PROKAR_LIPOPROTEIN"/>
    <property type="match status" value="1"/>
</dbReference>
<gene>
    <name evidence="3" type="ORF">M992_1427</name>
</gene>
<organism evidence="3 4">
    <name type="scientific">Moellerella wisconsensis ATCC 35017</name>
    <dbReference type="NCBI Taxonomy" id="1354267"/>
    <lineage>
        <taxon>Bacteria</taxon>
        <taxon>Pseudomonadati</taxon>
        <taxon>Pseudomonadota</taxon>
        <taxon>Gammaproteobacteria</taxon>
        <taxon>Enterobacterales</taxon>
        <taxon>Morganellaceae</taxon>
        <taxon>Moellerella</taxon>
    </lineage>
</organism>
<evidence type="ECO:0000256" key="2">
    <source>
        <dbReference type="SAM" id="SignalP"/>
    </source>
</evidence>
<evidence type="ECO:0000256" key="1">
    <source>
        <dbReference type="ARBA" id="ARBA00010558"/>
    </source>
</evidence>
<feature type="chain" id="PRO_5005864511" evidence="2">
    <location>
        <begin position="21"/>
        <end position="159"/>
    </location>
</feature>
<dbReference type="Gene3D" id="2.60.40.550">
    <property type="entry name" value="Ecotin"/>
    <property type="match status" value="1"/>
</dbReference>
<dbReference type="GO" id="GO:0004867">
    <property type="term" value="F:serine-type endopeptidase inhibitor activity"/>
    <property type="evidence" value="ECO:0007669"/>
    <property type="project" value="InterPro"/>
</dbReference>